<reference evidence="1 2" key="1">
    <citation type="journal article" date="2021" name="Elife">
        <title>Chloroplast acquisition without the gene transfer in kleptoplastic sea slugs, Plakobranchus ocellatus.</title>
        <authorList>
            <person name="Maeda T."/>
            <person name="Takahashi S."/>
            <person name="Yoshida T."/>
            <person name="Shimamura S."/>
            <person name="Takaki Y."/>
            <person name="Nagai Y."/>
            <person name="Toyoda A."/>
            <person name="Suzuki Y."/>
            <person name="Arimoto A."/>
            <person name="Ishii H."/>
            <person name="Satoh N."/>
            <person name="Nishiyama T."/>
            <person name="Hasebe M."/>
            <person name="Maruyama T."/>
            <person name="Minagawa J."/>
            <person name="Obokata J."/>
            <person name="Shigenobu S."/>
        </authorList>
    </citation>
    <scope>NUCLEOTIDE SEQUENCE [LARGE SCALE GENOMIC DNA]</scope>
</reference>
<name>A0AAV4B0Q4_9GAST</name>
<organism evidence="1 2">
    <name type="scientific">Plakobranchus ocellatus</name>
    <dbReference type="NCBI Taxonomy" id="259542"/>
    <lineage>
        <taxon>Eukaryota</taxon>
        <taxon>Metazoa</taxon>
        <taxon>Spiralia</taxon>
        <taxon>Lophotrochozoa</taxon>
        <taxon>Mollusca</taxon>
        <taxon>Gastropoda</taxon>
        <taxon>Heterobranchia</taxon>
        <taxon>Euthyneura</taxon>
        <taxon>Panpulmonata</taxon>
        <taxon>Sacoglossa</taxon>
        <taxon>Placobranchoidea</taxon>
        <taxon>Plakobranchidae</taxon>
        <taxon>Plakobranchus</taxon>
    </lineage>
</organism>
<sequence>MLEDNTIDTMQLELDMLSRCGRSNTASRLLTVKERSENDSKHVAHLPPTSRAVGCGAYLEIKRVASTIPRK</sequence>
<accession>A0AAV4B0Q4</accession>
<gene>
    <name evidence="1" type="ORF">PoB_003844400</name>
</gene>
<keyword evidence="2" id="KW-1185">Reference proteome</keyword>
<dbReference type="AlphaFoldDB" id="A0AAV4B0Q4"/>
<dbReference type="Proteomes" id="UP000735302">
    <property type="component" value="Unassembled WGS sequence"/>
</dbReference>
<proteinExistence type="predicted"/>
<protein>
    <submittedName>
        <fullName evidence="1">Uncharacterized protein</fullName>
    </submittedName>
</protein>
<evidence type="ECO:0000313" key="1">
    <source>
        <dbReference type="EMBL" id="GFO11939.1"/>
    </source>
</evidence>
<dbReference type="EMBL" id="BLXT01004368">
    <property type="protein sequence ID" value="GFO11939.1"/>
    <property type="molecule type" value="Genomic_DNA"/>
</dbReference>
<evidence type="ECO:0000313" key="2">
    <source>
        <dbReference type="Proteomes" id="UP000735302"/>
    </source>
</evidence>
<comment type="caution">
    <text evidence="1">The sequence shown here is derived from an EMBL/GenBank/DDBJ whole genome shotgun (WGS) entry which is preliminary data.</text>
</comment>